<dbReference type="AlphaFoldDB" id="A0A8S3VC51"/>
<dbReference type="InterPro" id="IPR021109">
    <property type="entry name" value="Peptidase_aspartic_dom_sf"/>
</dbReference>
<protein>
    <recommendedName>
        <fullName evidence="3">Peptidase A2 domain-containing protein</fullName>
    </recommendedName>
</protein>
<evidence type="ECO:0008006" key="3">
    <source>
        <dbReference type="Google" id="ProtNLM"/>
    </source>
</evidence>
<accession>A0A8S3VC51</accession>
<gene>
    <name evidence="1" type="ORF">MEDL_63912</name>
</gene>
<comment type="caution">
    <text evidence="1">The sequence shown here is derived from an EMBL/GenBank/DDBJ whole genome shotgun (WGS) entry which is preliminary data.</text>
</comment>
<name>A0A8S3VC51_MYTED</name>
<keyword evidence="2" id="KW-1185">Reference proteome</keyword>
<dbReference type="Gene3D" id="2.40.70.10">
    <property type="entry name" value="Acid Proteases"/>
    <property type="match status" value="1"/>
</dbReference>
<evidence type="ECO:0000313" key="1">
    <source>
        <dbReference type="EMBL" id="CAG2252346.1"/>
    </source>
</evidence>
<dbReference type="SUPFAM" id="SSF50630">
    <property type="entry name" value="Acid proteases"/>
    <property type="match status" value="1"/>
</dbReference>
<evidence type="ECO:0000313" key="2">
    <source>
        <dbReference type="Proteomes" id="UP000683360"/>
    </source>
</evidence>
<dbReference type="Proteomes" id="UP000683360">
    <property type="component" value="Unassembled WGS sequence"/>
</dbReference>
<reference evidence="1" key="1">
    <citation type="submission" date="2021-03" db="EMBL/GenBank/DDBJ databases">
        <authorList>
            <person name="Bekaert M."/>
        </authorList>
    </citation>
    <scope>NUCLEOTIDE SEQUENCE</scope>
</reference>
<organism evidence="1 2">
    <name type="scientific">Mytilus edulis</name>
    <name type="common">Blue mussel</name>
    <dbReference type="NCBI Taxonomy" id="6550"/>
    <lineage>
        <taxon>Eukaryota</taxon>
        <taxon>Metazoa</taxon>
        <taxon>Spiralia</taxon>
        <taxon>Lophotrochozoa</taxon>
        <taxon>Mollusca</taxon>
        <taxon>Bivalvia</taxon>
        <taxon>Autobranchia</taxon>
        <taxon>Pteriomorphia</taxon>
        <taxon>Mytilida</taxon>
        <taxon>Mytiloidea</taxon>
        <taxon>Mytilidae</taxon>
        <taxon>Mytilinae</taxon>
        <taxon>Mytilus</taxon>
    </lineage>
</organism>
<dbReference type="OrthoDB" id="6435686at2759"/>
<proteinExistence type="predicted"/>
<dbReference type="EMBL" id="CAJPWZ010003116">
    <property type="protein sequence ID" value="CAG2252346.1"/>
    <property type="molecule type" value="Genomic_DNA"/>
</dbReference>
<sequence length="275" mass="30276">MNFKRRNGAIDRGSEDGEPQVKVASISTMVVLGQIEGVPVEWKIDTGARSTFITKETYNMLVDKPVLAPMDSSYVTANGDRLECFGRALMHITFGECVFEHEVNVGGVRNNLIGEDFITTYRCNWDHDEACFVIKGSRIPFEGPDRSSRASRVIALETVMVPSGHEAVIKSGLTARKSSHSISSSVGVLTPERPFLERYGLALAKTLVDTANATVYARVYNPGPSDVTVYKHTHMAIFTPVQRIGPTLKLEDGPGDSIELVKLLQQPMEKKCQNT</sequence>